<keyword evidence="1 4" id="KW-0808">Transferase</keyword>
<evidence type="ECO:0000259" key="3">
    <source>
        <dbReference type="Pfam" id="PF00534"/>
    </source>
</evidence>
<dbReference type="PANTHER" id="PTHR45947:SF3">
    <property type="entry name" value="SULFOQUINOVOSYL TRANSFERASE SQD2"/>
    <property type="match status" value="1"/>
</dbReference>
<dbReference type="PANTHER" id="PTHR45947">
    <property type="entry name" value="SULFOQUINOVOSYL TRANSFERASE SQD2"/>
    <property type="match status" value="1"/>
</dbReference>
<feature type="region of interest" description="Disordered" evidence="2">
    <location>
        <begin position="17"/>
        <end position="40"/>
    </location>
</feature>
<sequence length="384" mass="40244">MIAARLRAGGAELLRIEPSETPALTGAQPTTTATTGGAAAADQPVAARLTGARLTDFGRSLWHTALGTRALGVLDCVVVGRADLIPVGMLAAHLTGARRVPVLFHGTDMWTMRPHLRWLLRRDPLLYPVTTSSFGAGALCAVSVGAVLAPGLEQRWRDTLLAEAGRRRPLPPVPTVLSVFRLDEWEAKGLPALVEAVAEARRVLGAVRLVVAGPGPAPGALHELVAASEHTELHENPGDEALARLYATADLFALCTRTRTSPPVSGEAYGLALLEAQLAGCAVIGPARGGARDAYRNGDTGWTPSDESPQALARVLLDLLADRARLARAGRQAAEWASACTDPRAHTRAVFNTLLGCEPVVPAPAEDVLAASQPPRTTGTPAVR</sequence>
<dbReference type="InterPro" id="IPR050194">
    <property type="entry name" value="Glycosyltransferase_grp1"/>
</dbReference>
<evidence type="ECO:0000256" key="2">
    <source>
        <dbReference type="SAM" id="MobiDB-lite"/>
    </source>
</evidence>
<accession>A0A1S1PV54</accession>
<keyword evidence="5" id="KW-1185">Reference proteome</keyword>
<name>A0A1S1PV54_9ACTN</name>
<dbReference type="GO" id="GO:0016757">
    <property type="term" value="F:glycosyltransferase activity"/>
    <property type="evidence" value="ECO:0007669"/>
    <property type="project" value="InterPro"/>
</dbReference>
<dbReference type="InterPro" id="IPR001296">
    <property type="entry name" value="Glyco_trans_1"/>
</dbReference>
<dbReference type="Gene3D" id="3.40.50.2000">
    <property type="entry name" value="Glycogen Phosphorylase B"/>
    <property type="match status" value="2"/>
</dbReference>
<dbReference type="SUPFAM" id="SSF53756">
    <property type="entry name" value="UDP-Glycosyltransferase/glycogen phosphorylase"/>
    <property type="match status" value="1"/>
</dbReference>
<feature type="domain" description="Glycosyl transferase family 1" evidence="3">
    <location>
        <begin position="174"/>
        <end position="335"/>
    </location>
</feature>
<dbReference type="Proteomes" id="UP000179769">
    <property type="component" value="Unassembled WGS sequence"/>
</dbReference>
<organism evidence="4 5">
    <name type="scientific">Parafrankia soli</name>
    <dbReference type="NCBI Taxonomy" id="2599596"/>
    <lineage>
        <taxon>Bacteria</taxon>
        <taxon>Bacillati</taxon>
        <taxon>Actinomycetota</taxon>
        <taxon>Actinomycetes</taxon>
        <taxon>Frankiales</taxon>
        <taxon>Frankiaceae</taxon>
        <taxon>Parafrankia</taxon>
    </lineage>
</organism>
<gene>
    <name evidence="4" type="ORF">BBK14_22470</name>
</gene>
<comment type="caution">
    <text evidence="4">The sequence shown here is derived from an EMBL/GenBank/DDBJ whole genome shotgun (WGS) entry which is preliminary data.</text>
</comment>
<dbReference type="Pfam" id="PF00534">
    <property type="entry name" value="Glycos_transf_1"/>
    <property type="match status" value="1"/>
</dbReference>
<dbReference type="CDD" id="cd03801">
    <property type="entry name" value="GT4_PimA-like"/>
    <property type="match status" value="1"/>
</dbReference>
<reference evidence="5" key="1">
    <citation type="submission" date="2016-07" db="EMBL/GenBank/DDBJ databases">
        <title>Frankia sp. NRRL B-16219 Genome sequencing.</title>
        <authorList>
            <person name="Ghodhbane-Gtari F."/>
            <person name="Swanson E."/>
            <person name="Gueddou A."/>
            <person name="Louati M."/>
            <person name="Nouioui I."/>
            <person name="Hezbri K."/>
            <person name="Abebe-Akele F."/>
            <person name="Simpson S."/>
            <person name="Morris K."/>
            <person name="Thomas K."/>
            <person name="Gtari M."/>
            <person name="Tisa L.S."/>
        </authorList>
    </citation>
    <scope>NUCLEOTIDE SEQUENCE [LARGE SCALE GENOMIC DNA]</scope>
    <source>
        <strain evidence="5">NRRL B-16219</strain>
    </source>
</reference>
<evidence type="ECO:0000313" key="5">
    <source>
        <dbReference type="Proteomes" id="UP000179769"/>
    </source>
</evidence>
<dbReference type="EMBL" id="MAXA01000231">
    <property type="protein sequence ID" value="OHV25216.1"/>
    <property type="molecule type" value="Genomic_DNA"/>
</dbReference>
<proteinExistence type="predicted"/>
<evidence type="ECO:0000313" key="4">
    <source>
        <dbReference type="EMBL" id="OHV25216.1"/>
    </source>
</evidence>
<feature type="compositionally biased region" description="Low complexity" evidence="2">
    <location>
        <begin position="21"/>
        <end position="40"/>
    </location>
</feature>
<evidence type="ECO:0000256" key="1">
    <source>
        <dbReference type="ARBA" id="ARBA00022679"/>
    </source>
</evidence>
<dbReference type="OrthoDB" id="9802525at2"/>
<protein>
    <submittedName>
        <fullName evidence="4">Glycosyl transferase family 1</fullName>
    </submittedName>
</protein>
<dbReference type="AlphaFoldDB" id="A0A1S1PV54"/>